<dbReference type="CDD" id="cd16650">
    <property type="entry name" value="SP-RING_PIAS-like"/>
    <property type="match status" value="1"/>
</dbReference>
<dbReference type="GO" id="GO:0008270">
    <property type="term" value="F:zinc ion binding"/>
    <property type="evidence" value="ECO:0007669"/>
    <property type="project" value="UniProtKB-KW"/>
</dbReference>
<dbReference type="AlphaFoldDB" id="A0A0A0KMH4"/>
<dbReference type="eggNOG" id="KOG2169">
    <property type="taxonomic scope" value="Eukaryota"/>
</dbReference>
<evidence type="ECO:0000313" key="7">
    <source>
        <dbReference type="EMBL" id="KGN50054.1"/>
    </source>
</evidence>
<evidence type="ECO:0000256" key="3">
    <source>
        <dbReference type="ARBA" id="ARBA00022833"/>
    </source>
</evidence>
<evidence type="ECO:0000313" key="8">
    <source>
        <dbReference type="Proteomes" id="UP000029981"/>
    </source>
</evidence>
<dbReference type="PROSITE" id="PS51044">
    <property type="entry name" value="ZF_SP_RING"/>
    <property type="match status" value="1"/>
</dbReference>
<reference evidence="7 8" key="2">
    <citation type="journal article" date="2009" name="PLoS ONE">
        <title>An integrated genetic and cytogenetic map of the cucumber genome.</title>
        <authorList>
            <person name="Ren Y."/>
            <person name="Zhang Z."/>
            <person name="Liu J."/>
            <person name="Staub J.E."/>
            <person name="Han Y."/>
            <person name="Cheng Z."/>
            <person name="Li X."/>
            <person name="Lu J."/>
            <person name="Miao H."/>
            <person name="Kang H."/>
            <person name="Xie B."/>
            <person name="Gu X."/>
            <person name="Wang X."/>
            <person name="Du Y."/>
            <person name="Jin W."/>
            <person name="Huang S."/>
        </authorList>
    </citation>
    <scope>NUCLEOTIDE SEQUENCE [LARGE SCALE GENOMIC DNA]</scope>
    <source>
        <strain evidence="8">cv. 9930</strain>
    </source>
</reference>
<dbReference type="OMA" id="TIMEKFY"/>
<reference evidence="7 8" key="1">
    <citation type="journal article" date="2009" name="Nat. Genet.">
        <title>The genome of the cucumber, Cucumis sativus L.</title>
        <authorList>
            <person name="Huang S."/>
            <person name="Li R."/>
            <person name="Zhang Z."/>
            <person name="Li L."/>
            <person name="Gu X."/>
            <person name="Fan W."/>
            <person name="Lucas W.J."/>
            <person name="Wang X."/>
            <person name="Xie B."/>
            <person name="Ni P."/>
            <person name="Ren Y."/>
            <person name="Zhu H."/>
            <person name="Li J."/>
            <person name="Lin K."/>
            <person name="Jin W."/>
            <person name="Fei Z."/>
            <person name="Li G."/>
            <person name="Staub J."/>
            <person name="Kilian A."/>
            <person name="van der Vossen E.A."/>
            <person name="Wu Y."/>
            <person name="Guo J."/>
            <person name="He J."/>
            <person name="Jia Z."/>
            <person name="Ren Y."/>
            <person name="Tian G."/>
            <person name="Lu Y."/>
            <person name="Ruan J."/>
            <person name="Qian W."/>
            <person name="Wang M."/>
            <person name="Huang Q."/>
            <person name="Li B."/>
            <person name="Xuan Z."/>
            <person name="Cao J."/>
            <person name="Asan"/>
            <person name="Wu Z."/>
            <person name="Zhang J."/>
            <person name="Cai Q."/>
            <person name="Bai Y."/>
            <person name="Zhao B."/>
            <person name="Han Y."/>
            <person name="Li Y."/>
            <person name="Li X."/>
            <person name="Wang S."/>
            <person name="Shi Q."/>
            <person name="Liu S."/>
            <person name="Cho W.K."/>
            <person name="Kim J.Y."/>
            <person name="Xu Y."/>
            <person name="Heller-Uszynska K."/>
            <person name="Miao H."/>
            <person name="Cheng Z."/>
            <person name="Zhang S."/>
            <person name="Wu J."/>
            <person name="Yang Y."/>
            <person name="Kang H."/>
            <person name="Li M."/>
            <person name="Liang H."/>
            <person name="Ren X."/>
            <person name="Shi Z."/>
            <person name="Wen M."/>
            <person name="Jian M."/>
            <person name="Yang H."/>
            <person name="Zhang G."/>
            <person name="Yang Z."/>
            <person name="Chen R."/>
            <person name="Liu S."/>
            <person name="Li J."/>
            <person name="Ma L."/>
            <person name="Liu H."/>
            <person name="Zhou Y."/>
            <person name="Zhao J."/>
            <person name="Fang X."/>
            <person name="Li G."/>
            <person name="Fang L."/>
            <person name="Li Y."/>
            <person name="Liu D."/>
            <person name="Zheng H."/>
            <person name="Zhang Y."/>
            <person name="Qin N."/>
            <person name="Li Z."/>
            <person name="Yang G."/>
            <person name="Yang S."/>
            <person name="Bolund L."/>
            <person name="Kristiansen K."/>
            <person name="Zheng H."/>
            <person name="Li S."/>
            <person name="Zhang X."/>
            <person name="Yang H."/>
            <person name="Wang J."/>
            <person name="Sun R."/>
            <person name="Zhang B."/>
            <person name="Jiang S."/>
            <person name="Wang J."/>
            <person name="Du Y."/>
            <person name="Li S."/>
        </authorList>
    </citation>
    <scope>NUCLEOTIDE SEQUENCE [LARGE SCALE GENOMIC DNA]</scope>
    <source>
        <strain evidence="8">cv. 9930</strain>
    </source>
</reference>
<sequence length="933" mass="101951">MKNKQLINLECLSHRLIQFLCKSQSLEGRNPGKQNGPITDFPSTTSNLACYPSPQLPKASLTAGRNGVFLRSPAEKMGASSQHDTNLKKIISYIDGLTLLINHVAQIDLANLCSLCFSISRSIDYAIANNAVPSKAHSLPSLVKQLCQLKHSHRSKAALMVLMLTIKNACKVRWFSEKDAEELQRLANEIGNDFFGDTNIGQANSLTTITTVMERYFPCLKLGQIVASLEVKPGYGVYALDFNISRTVQYASQEKLRLFVIQKDNTETSACIISPPQVNFLVNGRGINGRINTHMDTGPQLPTNITHMLKLGSNLLQAVGSFNGHYVLAIAITGTAPSPDSSVLHDHIQPIVSTLDSDSDIIEGPSRISLNCPISYTRIKIPVKGCSCKHLQCFDFDNFIDINSRRPSWRCPHCNQYICFLDIRVDRNMLKVIREVAENVTEVIISVDGSWKAILENDNGDGRSLNDSLNHQNERAQEESAASPDVLDHTEVGDDMDIFNSEIEDRKPCLGNKNQRVSSSLDMSSGMNMNSFSQNLSAVMDDDIWSRIDGVLISTAGLDAPMVNSTYPPGFTGTMQSAVLTDAVQPVLNHGVGVSGHANFPSPAFYNQNNVQIQVSNSNENNQYGRVTSISRPVSRTPVAVQALPAQSHAAGQQYSSRTPIISSPQVGQSIPINRDGLNALSRDLERRQQFSRHHGDSHHSTNLASFHHPQTVQNRDPQDRSFTTGQSIQTSSGARPSPGLLADFQNPHLQQALNMRMPHLQNQNSSSVRTSLSFSRPMSQVGGGYGGSTYTTVTPNSQHARMLAASQRVEMMRQSPPMSLHNQTSRSAHSLQTTPDGLRRPSGDLRNVGVSQSVTMAAGSVDLSAEQNWQPAGRMRGSLSGRVYSDAYGVIIQPTQAAQSARPPSNLTPTQPIAPSTQAQWSSGLDSHVSRT</sequence>
<dbReference type="Proteomes" id="UP000029981">
    <property type="component" value="Chromosome 5"/>
</dbReference>
<feature type="compositionally biased region" description="Polar residues" evidence="5">
    <location>
        <begin position="650"/>
        <end position="672"/>
    </location>
</feature>
<reference evidence="7 8" key="3">
    <citation type="journal article" date="2010" name="BMC Genomics">
        <title>Transcriptome sequencing and comparative analysis of cucumber flowers with different sex types.</title>
        <authorList>
            <person name="Guo S."/>
            <person name="Zheng Y."/>
            <person name="Joung J.G."/>
            <person name="Liu S."/>
            <person name="Zhang Z."/>
            <person name="Crasta O.R."/>
            <person name="Sobral B.W."/>
            <person name="Xu Y."/>
            <person name="Huang S."/>
            <person name="Fei Z."/>
        </authorList>
    </citation>
    <scope>NUCLEOTIDE SEQUENCE [LARGE SCALE GENOMIC DNA]</scope>
    <source>
        <strain evidence="8">cv. 9930</strain>
    </source>
</reference>
<name>A0A0A0KMH4_CUCSA</name>
<keyword evidence="1" id="KW-0479">Metal-binding</keyword>
<dbReference type="Pfam" id="PF02891">
    <property type="entry name" value="zf-MIZ"/>
    <property type="match status" value="1"/>
</dbReference>
<dbReference type="InterPro" id="IPR013083">
    <property type="entry name" value="Znf_RING/FYVE/PHD"/>
</dbReference>
<organism evidence="7 8">
    <name type="scientific">Cucumis sativus</name>
    <name type="common">Cucumber</name>
    <dbReference type="NCBI Taxonomy" id="3659"/>
    <lineage>
        <taxon>Eukaryota</taxon>
        <taxon>Viridiplantae</taxon>
        <taxon>Streptophyta</taxon>
        <taxon>Embryophyta</taxon>
        <taxon>Tracheophyta</taxon>
        <taxon>Spermatophyta</taxon>
        <taxon>Magnoliopsida</taxon>
        <taxon>eudicotyledons</taxon>
        <taxon>Gunneridae</taxon>
        <taxon>Pentapetalae</taxon>
        <taxon>rosids</taxon>
        <taxon>fabids</taxon>
        <taxon>Cucurbitales</taxon>
        <taxon>Cucurbitaceae</taxon>
        <taxon>Benincaseae</taxon>
        <taxon>Cucumis</taxon>
    </lineage>
</organism>
<feature type="compositionally biased region" description="Basic and acidic residues" evidence="5">
    <location>
        <begin position="688"/>
        <end position="700"/>
    </location>
</feature>
<dbReference type="PANTHER" id="PTHR10782">
    <property type="entry name" value="ZINC FINGER MIZ DOMAIN-CONTAINING PROTEIN"/>
    <property type="match status" value="1"/>
</dbReference>
<keyword evidence="8" id="KW-1185">Reference proteome</keyword>
<feature type="region of interest" description="Disordered" evidence="5">
    <location>
        <begin position="897"/>
        <end position="933"/>
    </location>
</feature>
<feature type="compositionally biased region" description="Polar residues" evidence="5">
    <location>
        <begin position="701"/>
        <end position="735"/>
    </location>
</feature>
<dbReference type="STRING" id="3659.A0A0A0KMH4"/>
<dbReference type="GO" id="GO:0061665">
    <property type="term" value="F:SUMO ligase activity"/>
    <property type="evidence" value="ECO:0000318"/>
    <property type="project" value="GO_Central"/>
</dbReference>
<feature type="compositionally biased region" description="Polar residues" evidence="5">
    <location>
        <begin position="897"/>
        <end position="926"/>
    </location>
</feature>
<dbReference type="GO" id="GO:0016925">
    <property type="term" value="P:protein sumoylation"/>
    <property type="evidence" value="ECO:0000318"/>
    <property type="project" value="GO_Central"/>
</dbReference>
<feature type="region of interest" description="Disordered" evidence="5">
    <location>
        <begin position="816"/>
        <end position="847"/>
    </location>
</feature>
<feature type="region of interest" description="Disordered" evidence="5">
    <location>
        <begin position="645"/>
        <end position="674"/>
    </location>
</feature>
<evidence type="ECO:0000256" key="2">
    <source>
        <dbReference type="ARBA" id="ARBA00022771"/>
    </source>
</evidence>
<feature type="region of interest" description="Disordered" evidence="5">
    <location>
        <begin position="688"/>
        <end position="744"/>
    </location>
</feature>
<dbReference type="InterPro" id="IPR004181">
    <property type="entry name" value="Znf_MIZ"/>
</dbReference>
<evidence type="ECO:0000256" key="4">
    <source>
        <dbReference type="PROSITE-ProRule" id="PRU00452"/>
    </source>
</evidence>
<proteinExistence type="predicted"/>
<protein>
    <recommendedName>
        <fullName evidence="6">SP-RING-type domain-containing protein</fullName>
    </recommendedName>
</protein>
<evidence type="ECO:0000256" key="5">
    <source>
        <dbReference type="SAM" id="MobiDB-lite"/>
    </source>
</evidence>
<dbReference type="Gramene" id="KGN50054">
    <property type="protein sequence ID" value="KGN50054"/>
    <property type="gene ID" value="Csa_5G152190"/>
</dbReference>
<gene>
    <name evidence="7" type="ORF">Csa_5G152190</name>
</gene>
<accession>A0A0A0KMH4</accession>
<reference evidence="7 8" key="4">
    <citation type="journal article" date="2011" name="BMC Genomics">
        <title>RNA-Seq improves annotation of protein-coding genes in the cucumber genome.</title>
        <authorList>
            <person name="Li Z."/>
            <person name="Zhang Z."/>
            <person name="Yan P."/>
            <person name="Huang S."/>
            <person name="Fei Z."/>
            <person name="Lin K."/>
        </authorList>
    </citation>
    <scope>NUCLEOTIDE SEQUENCE [LARGE SCALE GENOMIC DNA]</scope>
    <source>
        <strain evidence="8">cv. 9930</strain>
    </source>
</reference>
<evidence type="ECO:0000256" key="1">
    <source>
        <dbReference type="ARBA" id="ARBA00022723"/>
    </source>
</evidence>
<feature type="domain" description="SP-RING-type" evidence="6">
    <location>
        <begin position="357"/>
        <end position="438"/>
    </location>
</feature>
<evidence type="ECO:0000259" key="6">
    <source>
        <dbReference type="PROSITE" id="PS51044"/>
    </source>
</evidence>
<dbReference type="GO" id="GO:0000785">
    <property type="term" value="C:chromatin"/>
    <property type="evidence" value="ECO:0000318"/>
    <property type="project" value="GO_Central"/>
</dbReference>
<feature type="compositionally biased region" description="Polar residues" evidence="5">
    <location>
        <begin position="817"/>
        <end position="836"/>
    </location>
</feature>
<dbReference type="Gene3D" id="3.30.40.10">
    <property type="entry name" value="Zinc/RING finger domain, C3HC4 (zinc finger)"/>
    <property type="match status" value="1"/>
</dbReference>
<dbReference type="EMBL" id="CM002926">
    <property type="protein sequence ID" value="KGN50054.1"/>
    <property type="molecule type" value="Genomic_DNA"/>
</dbReference>
<keyword evidence="2 4" id="KW-0863">Zinc-finger</keyword>
<dbReference type="PANTHER" id="PTHR10782:SF4">
    <property type="entry name" value="TONALLI, ISOFORM E"/>
    <property type="match status" value="1"/>
</dbReference>
<keyword evidence="3" id="KW-0862">Zinc</keyword>